<dbReference type="SUPFAM" id="SSF54523">
    <property type="entry name" value="Pili subunits"/>
    <property type="match status" value="1"/>
</dbReference>
<keyword evidence="4" id="KW-0812">Transmembrane</keyword>
<keyword evidence="3" id="KW-0281">Fimbrium</keyword>
<evidence type="ECO:0000313" key="5">
    <source>
        <dbReference type="EMBL" id="PVZ67748.1"/>
    </source>
</evidence>
<protein>
    <recommendedName>
        <fullName evidence="7">Pilus assembly protein PilE</fullName>
    </recommendedName>
</protein>
<dbReference type="Gene3D" id="3.30.700.10">
    <property type="entry name" value="Glycoprotein, Type 4 Pilin"/>
    <property type="match status" value="1"/>
</dbReference>
<dbReference type="Pfam" id="PF07963">
    <property type="entry name" value="N_methyl"/>
    <property type="match status" value="1"/>
</dbReference>
<dbReference type="RefSeq" id="WP_116687944.1">
    <property type="nucleotide sequence ID" value="NZ_CAWNYD010000006.1"/>
</dbReference>
<feature type="transmembrane region" description="Helical" evidence="4">
    <location>
        <begin position="6"/>
        <end position="31"/>
    </location>
</feature>
<dbReference type="Pfam" id="PF00114">
    <property type="entry name" value="Pilin"/>
    <property type="match status" value="1"/>
</dbReference>
<dbReference type="OrthoDB" id="5654254at2"/>
<accession>A0A2V1GRN3</accession>
<dbReference type="PROSITE" id="PS00409">
    <property type="entry name" value="PROKAR_NTER_METHYL"/>
    <property type="match status" value="1"/>
</dbReference>
<evidence type="ECO:0000256" key="3">
    <source>
        <dbReference type="RuleBase" id="RU000389"/>
    </source>
</evidence>
<evidence type="ECO:0000313" key="6">
    <source>
        <dbReference type="Proteomes" id="UP000244906"/>
    </source>
</evidence>
<dbReference type="Proteomes" id="UP000244906">
    <property type="component" value="Unassembled WGS sequence"/>
</dbReference>
<dbReference type="GO" id="GO:0009289">
    <property type="term" value="C:pilus"/>
    <property type="evidence" value="ECO:0007669"/>
    <property type="project" value="InterPro"/>
</dbReference>
<comment type="similarity">
    <text evidence="1 3">Belongs to the N-Me-Phe pilin family.</text>
</comment>
<dbReference type="GO" id="GO:0007155">
    <property type="term" value="P:cell adhesion"/>
    <property type="evidence" value="ECO:0007669"/>
    <property type="project" value="InterPro"/>
</dbReference>
<evidence type="ECO:0008006" key="7">
    <source>
        <dbReference type="Google" id="ProtNLM"/>
    </source>
</evidence>
<comment type="caution">
    <text evidence="5">The sequence shown here is derived from an EMBL/GenBank/DDBJ whole genome shotgun (WGS) entry which is preliminary data.</text>
</comment>
<evidence type="ECO:0000256" key="4">
    <source>
        <dbReference type="SAM" id="Phobius"/>
    </source>
</evidence>
<dbReference type="NCBIfam" id="TIGR02532">
    <property type="entry name" value="IV_pilin_GFxxxE"/>
    <property type="match status" value="1"/>
</dbReference>
<evidence type="ECO:0000256" key="1">
    <source>
        <dbReference type="ARBA" id="ARBA00005233"/>
    </source>
</evidence>
<name>A0A2V1GRN3_9GAMM</name>
<keyword evidence="4" id="KW-1133">Transmembrane helix</keyword>
<dbReference type="EMBL" id="QDDL01000006">
    <property type="protein sequence ID" value="PVZ67748.1"/>
    <property type="molecule type" value="Genomic_DNA"/>
</dbReference>
<dbReference type="AlphaFoldDB" id="A0A2V1GRN3"/>
<gene>
    <name evidence="5" type="ORF">DC094_15045</name>
</gene>
<keyword evidence="2" id="KW-0488">Methylation</keyword>
<evidence type="ECO:0000256" key="2">
    <source>
        <dbReference type="ARBA" id="ARBA00022481"/>
    </source>
</evidence>
<reference evidence="5 6" key="1">
    <citation type="submission" date="2018-04" db="EMBL/GenBank/DDBJ databases">
        <title>Thalassorhabdus spongiae gen. nov., sp. nov., isolated from a marine sponge in South-West Iceland.</title>
        <authorList>
            <person name="Knobloch S."/>
            <person name="Daussin A."/>
            <person name="Johannsson R."/>
            <person name="Marteinsson V.T."/>
        </authorList>
    </citation>
    <scope>NUCLEOTIDE SEQUENCE [LARGE SCALE GENOMIC DNA]</scope>
    <source>
        <strain evidence="5 6">Hp12</strain>
    </source>
</reference>
<sequence>MKKLNSGFTLIEIMIMMAALGILTALALPLYKEHIQRAQFTEILGGIAERQGEIEEFAAMKLRFPTNAEKRYWDPITIQGSTGLIYTSLAGNEYIGRYHSYQISAWLQLGNHTEYVNYIAKMDNQEHPGAVSWSCESNAKKNGDKVKPLYAPAGCR</sequence>
<dbReference type="InterPro" id="IPR045584">
    <property type="entry name" value="Pilin-like"/>
</dbReference>
<dbReference type="InterPro" id="IPR001082">
    <property type="entry name" value="Pilin"/>
</dbReference>
<dbReference type="InterPro" id="IPR012902">
    <property type="entry name" value="N_methyl_site"/>
</dbReference>
<keyword evidence="6" id="KW-1185">Reference proteome</keyword>
<proteinExistence type="inferred from homology"/>
<organism evidence="5 6">
    <name type="scientific">Pelagibaculum spongiae</name>
    <dbReference type="NCBI Taxonomy" id="2080658"/>
    <lineage>
        <taxon>Bacteria</taxon>
        <taxon>Pseudomonadati</taxon>
        <taxon>Pseudomonadota</taxon>
        <taxon>Gammaproteobacteria</taxon>
        <taxon>Oceanospirillales</taxon>
        <taxon>Pelagibaculum</taxon>
    </lineage>
</organism>
<keyword evidence="4" id="KW-0472">Membrane</keyword>